<dbReference type="PANTHER" id="PTHR11803:SF39">
    <property type="entry name" value="2-IMINOBUTANOATE_2-IMINOPROPANOATE DEAMINASE"/>
    <property type="match status" value="1"/>
</dbReference>
<dbReference type="CDD" id="cd00448">
    <property type="entry name" value="YjgF_YER057c_UK114_family"/>
    <property type="match status" value="1"/>
</dbReference>
<dbReference type="GO" id="GO:0005829">
    <property type="term" value="C:cytosol"/>
    <property type="evidence" value="ECO:0007669"/>
    <property type="project" value="TreeGrafter"/>
</dbReference>
<dbReference type="InterPro" id="IPR035959">
    <property type="entry name" value="RutC-like_sf"/>
</dbReference>
<comment type="similarity">
    <text evidence="1">Belongs to the RutC family.</text>
</comment>
<organism evidence="2 3">
    <name type="scientific">Cupriavidus necator</name>
    <name type="common">Alcaligenes eutrophus</name>
    <name type="synonym">Ralstonia eutropha</name>
    <dbReference type="NCBI Taxonomy" id="106590"/>
    <lineage>
        <taxon>Bacteria</taxon>
        <taxon>Pseudomonadati</taxon>
        <taxon>Pseudomonadota</taxon>
        <taxon>Betaproteobacteria</taxon>
        <taxon>Burkholderiales</taxon>
        <taxon>Burkholderiaceae</taxon>
        <taxon>Cupriavidus</taxon>
    </lineage>
</organism>
<name>A0A1U9UWY9_CUPNE</name>
<sequence>MKEIQTSQAPSAIGPYSQAIAHNGFLYVSGQLPLDPVSGAIVGDDAATQIVQCLANIRAIVQAAGSDMNKTVKTTVLMTDLAEFQAVNEAYGQFFQAPYPARATYQVAALPRSARVEVEAVLAFD</sequence>
<dbReference type="RefSeq" id="WP_078199080.1">
    <property type="nucleotide sequence ID" value="NZ_CP017758.1"/>
</dbReference>
<dbReference type="Pfam" id="PF01042">
    <property type="entry name" value="Ribonuc_L-PSP"/>
    <property type="match status" value="1"/>
</dbReference>
<dbReference type="GO" id="GO:0019239">
    <property type="term" value="F:deaminase activity"/>
    <property type="evidence" value="ECO:0007669"/>
    <property type="project" value="TreeGrafter"/>
</dbReference>
<gene>
    <name evidence="2" type="ORF">BJN34_22430</name>
</gene>
<protein>
    <submittedName>
        <fullName evidence="2">Reactive intermediate/imine deaminase</fullName>
    </submittedName>
</protein>
<proteinExistence type="inferred from homology"/>
<dbReference type="FunFam" id="3.30.1330.40:FF:000001">
    <property type="entry name" value="L-PSP family endoribonuclease"/>
    <property type="match status" value="1"/>
</dbReference>
<dbReference type="InterPro" id="IPR006056">
    <property type="entry name" value="RidA"/>
</dbReference>
<dbReference type="SUPFAM" id="SSF55298">
    <property type="entry name" value="YjgF-like"/>
    <property type="match status" value="1"/>
</dbReference>
<reference evidence="3" key="1">
    <citation type="submission" date="2017-02" db="EMBL/GenBank/DDBJ databases">
        <title>Complete genome sequence of Cupriavidus necator strain NH9, a 3-chlorobenzoate degrader.</title>
        <authorList>
            <person name="Moriuchi R."/>
            <person name="Dohra H."/>
            <person name="Ogawa N."/>
        </authorList>
    </citation>
    <scope>NUCLEOTIDE SEQUENCE [LARGE SCALE GENOMIC DNA]</scope>
    <source>
        <strain evidence="3">NH9</strain>
    </source>
</reference>
<dbReference type="Gene3D" id="3.30.1330.40">
    <property type="entry name" value="RutC-like"/>
    <property type="match status" value="1"/>
</dbReference>
<dbReference type="Proteomes" id="UP000189627">
    <property type="component" value="Chromosome 2"/>
</dbReference>
<accession>A0A1U9UWY9</accession>
<evidence type="ECO:0000256" key="1">
    <source>
        <dbReference type="ARBA" id="ARBA00010552"/>
    </source>
</evidence>
<dbReference type="AlphaFoldDB" id="A0A1U9UWY9"/>
<dbReference type="OrthoDB" id="9808943at2"/>
<evidence type="ECO:0000313" key="3">
    <source>
        <dbReference type="Proteomes" id="UP000189627"/>
    </source>
</evidence>
<dbReference type="EMBL" id="CP017758">
    <property type="protein sequence ID" value="AQV96625.1"/>
    <property type="molecule type" value="Genomic_DNA"/>
</dbReference>
<dbReference type="PANTHER" id="PTHR11803">
    <property type="entry name" value="2-IMINOBUTANOATE/2-IMINOPROPANOATE DEAMINASE RIDA"/>
    <property type="match status" value="1"/>
</dbReference>
<dbReference type="InterPro" id="IPR006175">
    <property type="entry name" value="YjgF/YER057c/UK114"/>
</dbReference>
<dbReference type="NCBIfam" id="TIGR00004">
    <property type="entry name" value="Rid family detoxifying hydrolase"/>
    <property type="match status" value="1"/>
</dbReference>
<dbReference type="KEGG" id="cuh:BJN34_22430"/>
<evidence type="ECO:0000313" key="2">
    <source>
        <dbReference type="EMBL" id="AQV96625.1"/>
    </source>
</evidence>